<dbReference type="EMBL" id="KZ303539">
    <property type="protein sequence ID" value="PIA13363.1"/>
    <property type="molecule type" value="Genomic_DNA"/>
</dbReference>
<name>A0A2G5B2X1_COERN</name>
<dbReference type="Proteomes" id="UP000242474">
    <property type="component" value="Unassembled WGS sequence"/>
</dbReference>
<keyword evidence="2" id="KW-1185">Reference proteome</keyword>
<protein>
    <submittedName>
        <fullName evidence="1">Uncharacterized protein</fullName>
    </submittedName>
</protein>
<evidence type="ECO:0000313" key="1">
    <source>
        <dbReference type="EMBL" id="PIA13363.1"/>
    </source>
</evidence>
<organism evidence="1 2">
    <name type="scientific">Coemansia reversa (strain ATCC 12441 / NRRL 1564)</name>
    <dbReference type="NCBI Taxonomy" id="763665"/>
    <lineage>
        <taxon>Eukaryota</taxon>
        <taxon>Fungi</taxon>
        <taxon>Fungi incertae sedis</taxon>
        <taxon>Zoopagomycota</taxon>
        <taxon>Kickxellomycotina</taxon>
        <taxon>Kickxellomycetes</taxon>
        <taxon>Kickxellales</taxon>
        <taxon>Kickxellaceae</taxon>
        <taxon>Coemansia</taxon>
    </lineage>
</organism>
<gene>
    <name evidence="1" type="ORF">COEREDRAFT_89642</name>
</gene>
<accession>A0A2G5B2X1</accession>
<reference evidence="1 2" key="1">
    <citation type="journal article" date="2015" name="Genome Biol. Evol.">
        <title>Phylogenomic analyses indicate that early fungi evolved digesting cell walls of algal ancestors of land plants.</title>
        <authorList>
            <person name="Chang Y."/>
            <person name="Wang S."/>
            <person name="Sekimoto S."/>
            <person name="Aerts A.L."/>
            <person name="Choi C."/>
            <person name="Clum A."/>
            <person name="LaButti K.M."/>
            <person name="Lindquist E.A."/>
            <person name="Yee Ngan C."/>
            <person name="Ohm R.A."/>
            <person name="Salamov A.A."/>
            <person name="Grigoriev I.V."/>
            <person name="Spatafora J.W."/>
            <person name="Berbee M.L."/>
        </authorList>
    </citation>
    <scope>NUCLEOTIDE SEQUENCE [LARGE SCALE GENOMIC DNA]</scope>
    <source>
        <strain evidence="1 2">NRRL 1564</strain>
    </source>
</reference>
<dbReference type="AlphaFoldDB" id="A0A2G5B2X1"/>
<proteinExistence type="predicted"/>
<sequence>MKPVKVFINSLNLCTFSFMAIIYSNVHLPVVQKYEEDCTYESVLEEVKKSSQQLYNHRTASDSNLLYFEDTNGKRLYPFKNKKGVVVFRYSDDNGNTPVPVSDENELYPTEAGTVFQVHIFTPVGVKDCELQFGEKDQLFKLLGN</sequence>
<evidence type="ECO:0000313" key="2">
    <source>
        <dbReference type="Proteomes" id="UP000242474"/>
    </source>
</evidence>